<feature type="signal peptide" evidence="4">
    <location>
        <begin position="1"/>
        <end position="17"/>
    </location>
</feature>
<dbReference type="eggNOG" id="ENOG502RZ35">
    <property type="taxonomic scope" value="Eukaryota"/>
</dbReference>
<evidence type="ECO:0000256" key="2">
    <source>
        <dbReference type="ARBA" id="ARBA00023157"/>
    </source>
</evidence>
<evidence type="ECO:0000256" key="3">
    <source>
        <dbReference type="SAM" id="Phobius"/>
    </source>
</evidence>
<evidence type="ECO:0000256" key="1">
    <source>
        <dbReference type="ARBA" id="ARBA00022729"/>
    </source>
</evidence>
<dbReference type="GeneID" id="7842681"/>
<accession>I7MLY4</accession>
<keyword evidence="7" id="KW-1185">Reference proteome</keyword>
<dbReference type="InParanoid" id="I7MLY4"/>
<dbReference type="Proteomes" id="UP000009168">
    <property type="component" value="Unassembled WGS sequence"/>
</dbReference>
<name>I7MLY4_TETTS</name>
<keyword evidence="1 4" id="KW-0732">Signal</keyword>
<feature type="chain" id="PRO_5003712470" evidence="4">
    <location>
        <begin position="18"/>
        <end position="306"/>
    </location>
</feature>
<reference evidence="7" key="1">
    <citation type="journal article" date="2006" name="PLoS Biol.">
        <title>Macronuclear genome sequence of the ciliate Tetrahymena thermophila, a model eukaryote.</title>
        <authorList>
            <person name="Eisen J.A."/>
            <person name="Coyne R.S."/>
            <person name="Wu M."/>
            <person name="Wu D."/>
            <person name="Thiagarajan M."/>
            <person name="Wortman J.R."/>
            <person name="Badger J.H."/>
            <person name="Ren Q."/>
            <person name="Amedeo P."/>
            <person name="Jones K.M."/>
            <person name="Tallon L.J."/>
            <person name="Delcher A.L."/>
            <person name="Salzberg S.L."/>
            <person name="Silva J.C."/>
            <person name="Haas B.J."/>
            <person name="Majoros W.H."/>
            <person name="Farzad M."/>
            <person name="Carlton J.M."/>
            <person name="Smith R.K. Jr."/>
            <person name="Garg J."/>
            <person name="Pearlman R.E."/>
            <person name="Karrer K.M."/>
            <person name="Sun L."/>
            <person name="Manning G."/>
            <person name="Elde N.C."/>
            <person name="Turkewitz A.P."/>
            <person name="Asai D.J."/>
            <person name="Wilkes D.E."/>
            <person name="Wang Y."/>
            <person name="Cai H."/>
            <person name="Collins K."/>
            <person name="Stewart B.A."/>
            <person name="Lee S.R."/>
            <person name="Wilamowska K."/>
            <person name="Weinberg Z."/>
            <person name="Ruzzo W.L."/>
            <person name="Wloga D."/>
            <person name="Gaertig J."/>
            <person name="Frankel J."/>
            <person name="Tsao C.-C."/>
            <person name="Gorovsky M.A."/>
            <person name="Keeling P.J."/>
            <person name="Waller R.F."/>
            <person name="Patron N.J."/>
            <person name="Cherry J.M."/>
            <person name="Stover N.A."/>
            <person name="Krieger C.J."/>
            <person name="del Toro C."/>
            <person name="Ryder H.F."/>
            <person name="Williamson S.C."/>
            <person name="Barbeau R.A."/>
            <person name="Hamilton E.P."/>
            <person name="Orias E."/>
        </authorList>
    </citation>
    <scope>NUCLEOTIDE SEQUENCE [LARGE SCALE GENOMIC DNA]</scope>
    <source>
        <strain evidence="7">SB210</strain>
    </source>
</reference>
<keyword evidence="3" id="KW-1133">Transmembrane helix</keyword>
<sequence length="306" mass="35845">MAKLLILITLVIVGTLASQKLEFPFTIYNNEIPFEVRQQMKNITNTQNCTANSPLHKLKYNTTKVNDVKFADFCTDYSSRTCCTNDNFNQLRIQFYRQVYNNQDLSLDCQQVLQKLICYDCDGDVGLGFRKGLCAPQCESIYEQCKNDYFIIDQNTQLLKVCSRQDILCSKLHQIVSQKTDFCKLLGHEVNDYQDYEEWFYQFYADNFESFQINFKPVCWNFLPSSYIFGPAITPLNEQTKTRKNEFKNPFDKFTQNYSLIMQILYIFLAIIIIVSVVFCAYLFMSSRSTQKGRRIGGQKKNHHDD</sequence>
<feature type="domain" description="Folate receptor-like" evidence="5">
    <location>
        <begin position="61"/>
        <end position="190"/>
    </location>
</feature>
<keyword evidence="6" id="KW-0675">Receptor</keyword>
<protein>
    <submittedName>
        <fullName evidence="6">Folate receptor family protein</fullName>
    </submittedName>
</protein>
<organism evidence="6 7">
    <name type="scientific">Tetrahymena thermophila (strain SB210)</name>
    <dbReference type="NCBI Taxonomy" id="312017"/>
    <lineage>
        <taxon>Eukaryota</taxon>
        <taxon>Sar</taxon>
        <taxon>Alveolata</taxon>
        <taxon>Ciliophora</taxon>
        <taxon>Intramacronucleata</taxon>
        <taxon>Oligohymenophorea</taxon>
        <taxon>Hymenostomatida</taxon>
        <taxon>Tetrahymenina</taxon>
        <taxon>Tetrahymenidae</taxon>
        <taxon>Tetrahymena</taxon>
    </lineage>
</organism>
<dbReference type="KEGG" id="tet:TTHERM_00537270"/>
<dbReference type="EMBL" id="GG662495">
    <property type="protein sequence ID" value="EAS03292.4"/>
    <property type="molecule type" value="Genomic_DNA"/>
</dbReference>
<keyword evidence="3" id="KW-0472">Membrane</keyword>
<dbReference type="Pfam" id="PF03024">
    <property type="entry name" value="Folate_rec"/>
    <property type="match status" value="1"/>
</dbReference>
<dbReference type="OrthoDB" id="342101at2759"/>
<dbReference type="InterPro" id="IPR018143">
    <property type="entry name" value="Folate_rcpt-like"/>
</dbReference>
<evidence type="ECO:0000256" key="4">
    <source>
        <dbReference type="SAM" id="SignalP"/>
    </source>
</evidence>
<evidence type="ECO:0000313" key="6">
    <source>
        <dbReference type="EMBL" id="EAS03292.4"/>
    </source>
</evidence>
<dbReference type="PANTHER" id="PTHR37390">
    <property type="entry name" value="OS02G0592500 PROTEIN"/>
    <property type="match status" value="1"/>
</dbReference>
<dbReference type="PANTHER" id="PTHR37390:SF1">
    <property type="entry name" value="FOLATE-BINDING PROTEIN 1"/>
    <property type="match status" value="1"/>
</dbReference>
<dbReference type="RefSeq" id="XP_001023537.4">
    <property type="nucleotide sequence ID" value="XM_001023537.4"/>
</dbReference>
<dbReference type="STRING" id="312017.I7MLY4"/>
<proteinExistence type="predicted"/>
<dbReference type="InterPro" id="IPR053305">
    <property type="entry name" value="Folate-binding_rcpt-like"/>
</dbReference>
<evidence type="ECO:0000313" key="7">
    <source>
        <dbReference type="Proteomes" id="UP000009168"/>
    </source>
</evidence>
<keyword evidence="2" id="KW-1015">Disulfide bond</keyword>
<gene>
    <name evidence="6" type="ORF">TTHERM_00537270</name>
</gene>
<keyword evidence="3" id="KW-0812">Transmembrane</keyword>
<dbReference type="AlphaFoldDB" id="I7MLY4"/>
<evidence type="ECO:0000259" key="5">
    <source>
        <dbReference type="Pfam" id="PF03024"/>
    </source>
</evidence>
<feature type="transmembrane region" description="Helical" evidence="3">
    <location>
        <begin position="264"/>
        <end position="285"/>
    </location>
</feature>